<organism evidence="3 4">
    <name type="scientific">Polarella glacialis</name>
    <name type="common">Dinoflagellate</name>
    <dbReference type="NCBI Taxonomy" id="89957"/>
    <lineage>
        <taxon>Eukaryota</taxon>
        <taxon>Sar</taxon>
        <taxon>Alveolata</taxon>
        <taxon>Dinophyceae</taxon>
        <taxon>Suessiales</taxon>
        <taxon>Suessiaceae</taxon>
        <taxon>Polarella</taxon>
    </lineage>
</organism>
<feature type="chain" id="PRO_5032605978" evidence="2">
    <location>
        <begin position="20"/>
        <end position="849"/>
    </location>
</feature>
<evidence type="ECO:0000256" key="1">
    <source>
        <dbReference type="SAM" id="MobiDB-lite"/>
    </source>
</evidence>
<feature type="signal peptide" evidence="2">
    <location>
        <begin position="1"/>
        <end position="19"/>
    </location>
</feature>
<evidence type="ECO:0000313" key="4">
    <source>
        <dbReference type="Proteomes" id="UP000654075"/>
    </source>
</evidence>
<feature type="region of interest" description="Disordered" evidence="1">
    <location>
        <begin position="826"/>
        <end position="849"/>
    </location>
</feature>
<name>A0A813DES5_POLGL</name>
<feature type="compositionally biased region" description="Basic and acidic residues" evidence="1">
    <location>
        <begin position="836"/>
        <end position="849"/>
    </location>
</feature>
<evidence type="ECO:0000313" key="3">
    <source>
        <dbReference type="EMBL" id="CAE8584473.1"/>
    </source>
</evidence>
<keyword evidence="4" id="KW-1185">Reference proteome</keyword>
<dbReference type="AlphaFoldDB" id="A0A813DES5"/>
<reference evidence="3" key="1">
    <citation type="submission" date="2021-02" db="EMBL/GenBank/DDBJ databases">
        <authorList>
            <person name="Dougan E. K."/>
            <person name="Rhodes N."/>
            <person name="Thang M."/>
            <person name="Chan C."/>
        </authorList>
    </citation>
    <scope>NUCLEOTIDE SEQUENCE</scope>
</reference>
<sequence>MRRLPPAFRLLAALGSSGAFLGRLEEGFCSSSALRRCISSSASLRSASLAETRRGSDNNNNNDDNNKRRMDFAERRAEEKAGGDIGEFDQQEEEQQQGGGEFELFLGSGGWEEGRLITLEDTYSYGLLEVLMRVWDTVVAQQLESSQLDYLVGGRRTCSQAELRIRALAFFAGGTVEGTVGHILELQQAYSMQRVETTIAAHPRMPAERQELLRSQSSAVAASSLQALAAARDQLERTGVLAYLPPWVARPDVATAAILEIQDGGAALAGGEQGRMHEEAVRKWLENAEVSAEVGLLHNSYVSPAVGGSRSQEVPRGIKAELDGVLVRWRISYSEDNAQVEPPVLEDIIECKVGSPIYDDLPKIDGLLRFLYESPTGLVQLEAAGKPAKGKSLAVHLPPGGATAVRVRYFLGSSAYHNNKHKNINNNNESTAKSLRALLQPSVVTAERGRLLSARLGSSLCSPADRGLPWLELGLALQVRAKFSAQEVARAQDRVDSFTRDVQQRVQTGRLLFHIACAPEKRVGVGEQSWIGEYSTAGSIEKTSTEGGPISWGIGSAQAFVYILGLNATLQQAFEKATQRSGTGFRGGPPSAKAEDAFRRDMEALQNLEEEDYAALFWNYESHPLKNQGPSQTEMLGRIVRWFSGFVGMSVKRAEVSKFVEPWDALGAGPMDWLRSMADLDFVIHRVWPPRDEATNRALTRSVGAIAKAKSANRWGGDRDRPPRLVVVLSEDLCFDQAMEDAQDAGISALWIGRNSHAVFYVANSHEKVAIRTNLWDVIVKDLSIANNNPFDEGVSTPDAPMALTEWQGQQVPKDTKWGLPQKLGLDPSQTFLSPEDLKESKLDARLNA</sequence>
<proteinExistence type="predicted"/>
<dbReference type="EMBL" id="CAJNNV010001194">
    <property type="protein sequence ID" value="CAE8584473.1"/>
    <property type="molecule type" value="Genomic_DNA"/>
</dbReference>
<feature type="region of interest" description="Disordered" evidence="1">
    <location>
        <begin position="48"/>
        <end position="69"/>
    </location>
</feature>
<keyword evidence="2" id="KW-0732">Signal</keyword>
<accession>A0A813DES5</accession>
<gene>
    <name evidence="3" type="ORF">PGLA1383_LOCUS3405</name>
</gene>
<dbReference type="Proteomes" id="UP000654075">
    <property type="component" value="Unassembled WGS sequence"/>
</dbReference>
<evidence type="ECO:0000256" key="2">
    <source>
        <dbReference type="SAM" id="SignalP"/>
    </source>
</evidence>
<comment type="caution">
    <text evidence="3">The sequence shown here is derived from an EMBL/GenBank/DDBJ whole genome shotgun (WGS) entry which is preliminary data.</text>
</comment>
<protein>
    <submittedName>
        <fullName evidence="3">Uncharacterized protein</fullName>
    </submittedName>
</protein>